<feature type="domain" description="DUF2415" evidence="2">
    <location>
        <begin position="338"/>
        <end position="371"/>
    </location>
</feature>
<feature type="compositionally biased region" description="Low complexity" evidence="1">
    <location>
        <begin position="485"/>
        <end position="495"/>
    </location>
</feature>
<organism evidence="3 4">
    <name type="scientific">Amylocarpus encephaloides</name>
    <dbReference type="NCBI Taxonomy" id="45428"/>
    <lineage>
        <taxon>Eukaryota</taxon>
        <taxon>Fungi</taxon>
        <taxon>Dikarya</taxon>
        <taxon>Ascomycota</taxon>
        <taxon>Pezizomycotina</taxon>
        <taxon>Leotiomycetes</taxon>
        <taxon>Helotiales</taxon>
        <taxon>Helotiales incertae sedis</taxon>
        <taxon>Amylocarpus</taxon>
    </lineage>
</organism>
<dbReference type="AlphaFoldDB" id="A0A9P7YCP7"/>
<dbReference type="Gene3D" id="2.130.10.10">
    <property type="entry name" value="YVTN repeat-like/Quinoprotein amine dehydrogenase"/>
    <property type="match status" value="1"/>
</dbReference>
<reference evidence="3" key="1">
    <citation type="journal article" date="2021" name="IMA Fungus">
        <title>Genomic characterization of three marine fungi, including Emericellopsis atlantica sp. nov. with signatures of a generalist lifestyle and marine biomass degradation.</title>
        <authorList>
            <person name="Hagestad O.C."/>
            <person name="Hou L."/>
            <person name="Andersen J.H."/>
            <person name="Hansen E.H."/>
            <person name="Altermark B."/>
            <person name="Li C."/>
            <person name="Kuhnert E."/>
            <person name="Cox R.J."/>
            <person name="Crous P.W."/>
            <person name="Spatafora J.W."/>
            <person name="Lail K."/>
            <person name="Amirebrahimi M."/>
            <person name="Lipzen A."/>
            <person name="Pangilinan J."/>
            <person name="Andreopoulos W."/>
            <person name="Hayes R.D."/>
            <person name="Ng V."/>
            <person name="Grigoriev I.V."/>
            <person name="Jackson S.A."/>
            <person name="Sutton T.D.S."/>
            <person name="Dobson A.D.W."/>
            <person name="Rama T."/>
        </authorList>
    </citation>
    <scope>NUCLEOTIDE SEQUENCE</scope>
    <source>
        <strain evidence="3">TRa018bII</strain>
    </source>
</reference>
<dbReference type="PANTHER" id="PTHR43991">
    <property type="entry name" value="WD REPEAT PROTEIN (AFU_ORTHOLOGUE AFUA_8G05640)-RELATED"/>
    <property type="match status" value="1"/>
</dbReference>
<evidence type="ECO:0000313" key="4">
    <source>
        <dbReference type="Proteomes" id="UP000824998"/>
    </source>
</evidence>
<evidence type="ECO:0000313" key="3">
    <source>
        <dbReference type="EMBL" id="KAG9230792.1"/>
    </source>
</evidence>
<keyword evidence="4" id="KW-1185">Reference proteome</keyword>
<gene>
    <name evidence="3" type="ORF">BJ875DRAFT_471239</name>
</gene>
<dbReference type="OrthoDB" id="64353at2759"/>
<feature type="compositionally biased region" description="Basic and acidic residues" evidence="1">
    <location>
        <begin position="527"/>
        <end position="544"/>
    </location>
</feature>
<evidence type="ECO:0000256" key="1">
    <source>
        <dbReference type="SAM" id="MobiDB-lite"/>
    </source>
</evidence>
<feature type="region of interest" description="Disordered" evidence="1">
    <location>
        <begin position="105"/>
        <end position="152"/>
    </location>
</feature>
<accession>A0A9P7YCP7</accession>
<name>A0A9P7YCP7_9HELO</name>
<evidence type="ECO:0000259" key="2">
    <source>
        <dbReference type="Pfam" id="PF10313"/>
    </source>
</evidence>
<sequence>MRFKTASLYHATEDLILPSPRRFYHALIKKSHCQLRSLIASPHQGLVYYPSGLEIFQLNTTTGEREIITTLSFLPKCLSASKEWLCCGGDNGNYVAIGLDEQKRRVGSTTSDRDPDSRLPLDLNPSTRSLPRERLSDTEALGTSRSSRGHLSAKTARIGEELVNCIEIWSPNHTAEVAYNVPVAILSNNDHTVSIVDIAESEALDVLTIPDCVNRSFISPDGVLLASICDDPFLYIHERKPKPSAERNDENSTSRKDHEWVLQRKITLEGQKQVDKSEMRGSFAACFSLSGKYLAVASQCGAISIYETSTIVDENVDSLLRVFTSSTPDLGKTGPVQDMAFSPGPFDLLAWTEAGGRMCVADMRDVGISRQLIKIDAESKGIEKVTVLERATDNVIDPRLRSFRADPPPGNGTTPNYLGQELERRQLRHFLSREMLDRHQAPLTTEELEILQAHRIARRQRDAVNAPSPDTSPAARFGHWIEGPRSSSSNTLSRTRSVERRIPRDLPPALREFVNPDRSTTSIRSYINDRNHDRERRTQLELEPRQPNLIQLAAAESANESGHSTPSGTDLATMAGLLRSTIGTDSLNNQWGEYDSLYRPRFPVDPPIDITTRARVREDEDRRDFANRLREPWRPLDDHSQISVVVRDDNIMILASSRLGSPDTVGCTWSEDGRILYIGAEDGIHEYHVNIAARKVFPSLVLR</sequence>
<dbReference type="InterPro" id="IPR015943">
    <property type="entry name" value="WD40/YVTN_repeat-like_dom_sf"/>
</dbReference>
<dbReference type="InterPro" id="IPR036322">
    <property type="entry name" value="WD40_repeat_dom_sf"/>
</dbReference>
<proteinExistence type="predicted"/>
<feature type="region of interest" description="Disordered" evidence="1">
    <location>
        <begin position="460"/>
        <end position="544"/>
    </location>
</feature>
<dbReference type="Proteomes" id="UP000824998">
    <property type="component" value="Unassembled WGS sequence"/>
</dbReference>
<dbReference type="EMBL" id="MU251644">
    <property type="protein sequence ID" value="KAG9230792.1"/>
    <property type="molecule type" value="Genomic_DNA"/>
</dbReference>
<dbReference type="InterPro" id="IPR019417">
    <property type="entry name" value="DUF2415"/>
</dbReference>
<comment type="caution">
    <text evidence="3">The sequence shown here is derived from an EMBL/GenBank/DDBJ whole genome shotgun (WGS) entry which is preliminary data.</text>
</comment>
<dbReference type="SUPFAM" id="SSF50978">
    <property type="entry name" value="WD40 repeat-like"/>
    <property type="match status" value="1"/>
</dbReference>
<dbReference type="Pfam" id="PF10313">
    <property type="entry name" value="DUF2415"/>
    <property type="match status" value="1"/>
</dbReference>
<protein>
    <recommendedName>
        <fullName evidence="2">DUF2415 domain-containing protein</fullName>
    </recommendedName>
</protein>
<dbReference type="PANTHER" id="PTHR43991:SF9">
    <property type="entry name" value="DUF2415 DOMAIN-CONTAINING PROTEIN"/>
    <property type="match status" value="1"/>
</dbReference>